<evidence type="ECO:0000313" key="3">
    <source>
        <dbReference type="Proteomes" id="UP000663586"/>
    </source>
</evidence>
<feature type="region of interest" description="Disordered" evidence="1">
    <location>
        <begin position="499"/>
        <end position="566"/>
    </location>
</feature>
<protein>
    <submittedName>
        <fullName evidence="2">Uncharacterized protein</fullName>
    </submittedName>
</protein>
<evidence type="ECO:0000313" key="2">
    <source>
        <dbReference type="EMBL" id="QSG02813.1"/>
    </source>
</evidence>
<feature type="compositionally biased region" description="Acidic residues" evidence="1">
    <location>
        <begin position="532"/>
        <end position="542"/>
    </location>
</feature>
<organism evidence="2 3">
    <name type="scientific">Natranaeroarchaeum sulfidigenes</name>
    <dbReference type="NCBI Taxonomy" id="2784880"/>
    <lineage>
        <taxon>Archaea</taxon>
        <taxon>Methanobacteriati</taxon>
        <taxon>Methanobacteriota</taxon>
        <taxon>Stenosarchaea group</taxon>
        <taxon>Halobacteria</taxon>
        <taxon>Halobacteriales</taxon>
        <taxon>Natronoarchaeaceae</taxon>
        <taxon>Natranaeroarchaeum</taxon>
    </lineage>
</organism>
<keyword evidence="3" id="KW-1185">Reference proteome</keyword>
<reference evidence="2" key="1">
    <citation type="submission" date="2020-11" db="EMBL/GenBank/DDBJ databases">
        <title>Carbohydrate-dependent, anaerobic sulfur respiration: A novel catabolism in halophilic archaea.</title>
        <authorList>
            <person name="Sorokin D.Y."/>
            <person name="Messina E."/>
            <person name="Smedile F."/>
            <person name="La Cono V."/>
            <person name="Hallsworth J.E."/>
            <person name="Yakimov M.M."/>
        </authorList>
    </citation>
    <scope>NUCLEOTIDE SEQUENCE</scope>
    <source>
        <strain evidence="2">AArc-S</strain>
    </source>
</reference>
<dbReference type="InterPro" id="IPR027417">
    <property type="entry name" value="P-loop_NTPase"/>
</dbReference>
<evidence type="ECO:0000256" key="1">
    <source>
        <dbReference type="SAM" id="MobiDB-lite"/>
    </source>
</evidence>
<gene>
    <name evidence="2" type="ORF">AArcS_1602</name>
</gene>
<proteinExistence type="predicted"/>
<dbReference type="Proteomes" id="UP000663586">
    <property type="component" value="Chromosome"/>
</dbReference>
<dbReference type="GeneID" id="70684985"/>
<dbReference type="EMBL" id="CP064786">
    <property type="protein sequence ID" value="QSG02813.1"/>
    <property type="molecule type" value="Genomic_DNA"/>
</dbReference>
<dbReference type="SUPFAM" id="SSF52540">
    <property type="entry name" value="P-loop containing nucleoside triphosphate hydrolases"/>
    <property type="match status" value="1"/>
</dbReference>
<dbReference type="RefSeq" id="WP_238479953.1">
    <property type="nucleotide sequence ID" value="NZ_CP064786.1"/>
</dbReference>
<accession>A0A897MUT9</accession>
<dbReference type="KEGG" id="hara:AArcS_1602"/>
<name>A0A897MUT9_9EURY</name>
<dbReference type="AlphaFoldDB" id="A0A897MUT9"/>
<sequence length="965" mass="110206">MSKTATAPELYCPHLQEVDNQTLQQLFSKVAAVRSQNRELFDFTHRRIEVFQESAGEIETVSEEEVYDQFDEDKLKNFAVVIEGEVGTGKSELCAYLSHRLKDDGRPILHVDKEDDLMSLLSERLPEFYHEQFGEEMEGAADFKRLRDDIESVPQVVANSAVSNSILNLRQRGYDVGVTEKQENKISEFIRDKLRLFVERGKYATEIKFVTEQEYRQNEFLQIFTDTSIDEAVEKYNEEIWRVVRERYETASLSSVLKSIGSEFTDTRPVIVFEDFSITAMEANKLASFIESDSTENTWDFIIAGTRDSTDPLHTQTAESRYEFYQTNKGDQGVLFLDQDSAVDFVRPYLGYFKSLDDSVQYEREDGTFKLKPAPSGTRCDQCGLCDEEFRDLFPFNEHFLKRIFIGMEEHQGTPSPREYIMTVFDVLSAYYEGKITVPSNAKSLQPLVNRIGVADAVYEDAEDFGRLARWYGIPDDNNEMVIVDRRFAKAFGLVDSGDGTADLPGPVEARVDEIRIPTSDIDISSSPERASDDDNDSENDGDSSKSISQTDPVEEEFKEQAPLIESWRNAPRDYKRTAQYLERGLEDAVEKLTDGHILYEGTSLEYNLSSQKRPFVFSITEDTPDDDQIVIDPNEFRLSELRSVLRFGIERDKNPRNAGYDELLSTTGTQLTGYAKEWRAQIRNTNLESSNALYTKHSQYDFTDFILAAYSYVIVLDSPWKPLSAETLCDRFGDGEYAIDSDIRTWLDSELEHSQVRALKRLVENASHLEEMVGELFGISGSNLDQYQISQWLNHQTPHTVLGGLGRTYIKNVDNRVRFKDGTKIRELADTAYDARRGLEEISSRYQQDTVDDIESNLSDISMDEFDRIVSKLGTYEVDPDVMEPLKQFNQLEQSDIDAVVEAAKAANSLYSPSTFKSIRAVLASIKLDNSTVYERYQAVPLRSTNGSQDIGYEFKEVAQYYAE</sequence>